<evidence type="ECO:0000256" key="3">
    <source>
        <dbReference type="SAM" id="MobiDB-lite"/>
    </source>
</evidence>
<dbReference type="PROSITE" id="PS50048">
    <property type="entry name" value="ZN2_CY6_FUNGAL_2"/>
    <property type="match status" value="1"/>
</dbReference>
<dbReference type="SMART" id="SM00906">
    <property type="entry name" value="Fungal_trans"/>
    <property type="match status" value="1"/>
</dbReference>
<dbReference type="GO" id="GO:0008270">
    <property type="term" value="F:zinc ion binding"/>
    <property type="evidence" value="ECO:0007669"/>
    <property type="project" value="InterPro"/>
</dbReference>
<keyword evidence="2" id="KW-0539">Nucleus</keyword>
<dbReference type="OrthoDB" id="39175at2759"/>
<protein>
    <recommendedName>
        <fullName evidence="4">Zn(2)-C6 fungal-type domain-containing protein</fullName>
    </recommendedName>
</protein>
<evidence type="ECO:0000256" key="2">
    <source>
        <dbReference type="ARBA" id="ARBA00023242"/>
    </source>
</evidence>
<evidence type="ECO:0000313" key="6">
    <source>
        <dbReference type="Proteomes" id="UP000276215"/>
    </source>
</evidence>
<dbReference type="SUPFAM" id="SSF57701">
    <property type="entry name" value="Zn2/Cys6 DNA-binding domain"/>
    <property type="match status" value="1"/>
</dbReference>
<dbReference type="Pfam" id="PF04082">
    <property type="entry name" value="Fungal_trans"/>
    <property type="match status" value="1"/>
</dbReference>
<dbReference type="CDD" id="cd12148">
    <property type="entry name" value="fungal_TF_MHR"/>
    <property type="match status" value="1"/>
</dbReference>
<dbReference type="InterPro" id="IPR007219">
    <property type="entry name" value="XnlR_reg_dom"/>
</dbReference>
<dbReference type="CDD" id="cd00067">
    <property type="entry name" value="GAL4"/>
    <property type="match status" value="1"/>
</dbReference>
<dbReference type="GO" id="GO:0006351">
    <property type="term" value="P:DNA-templated transcription"/>
    <property type="evidence" value="ECO:0007669"/>
    <property type="project" value="InterPro"/>
</dbReference>
<gene>
    <name evidence="5" type="ORF">L873DRAFT_1685081</name>
</gene>
<evidence type="ECO:0000259" key="4">
    <source>
        <dbReference type="PROSITE" id="PS50048"/>
    </source>
</evidence>
<evidence type="ECO:0000313" key="5">
    <source>
        <dbReference type="EMBL" id="RPA99052.1"/>
    </source>
</evidence>
<dbReference type="GO" id="GO:0000981">
    <property type="term" value="F:DNA-binding transcription factor activity, RNA polymerase II-specific"/>
    <property type="evidence" value="ECO:0007669"/>
    <property type="project" value="InterPro"/>
</dbReference>
<keyword evidence="6" id="KW-1185">Reference proteome</keyword>
<dbReference type="PANTHER" id="PTHR31668">
    <property type="entry name" value="GLUCOSE TRANSPORT TRANSCRIPTION REGULATOR RGT1-RELATED-RELATED"/>
    <property type="match status" value="1"/>
</dbReference>
<keyword evidence="1" id="KW-0479">Metal-binding</keyword>
<dbReference type="SMART" id="SM00066">
    <property type="entry name" value="GAL4"/>
    <property type="match status" value="1"/>
</dbReference>
<dbReference type="AlphaFoldDB" id="A0A3N4JLD4"/>
<dbReference type="InterPro" id="IPR050797">
    <property type="entry name" value="Carb_Metab_Trans_Reg"/>
</dbReference>
<dbReference type="InterPro" id="IPR036864">
    <property type="entry name" value="Zn2-C6_fun-type_DNA-bd_sf"/>
</dbReference>
<dbReference type="GO" id="GO:0003677">
    <property type="term" value="F:DNA binding"/>
    <property type="evidence" value="ECO:0007669"/>
    <property type="project" value="InterPro"/>
</dbReference>
<feature type="domain" description="Zn(2)-C6 fungal-type" evidence="4">
    <location>
        <begin position="9"/>
        <end position="41"/>
    </location>
</feature>
<reference evidence="5 6" key="1">
    <citation type="journal article" date="2018" name="Nat. Ecol. Evol.">
        <title>Pezizomycetes genomes reveal the molecular basis of ectomycorrhizal truffle lifestyle.</title>
        <authorList>
            <person name="Murat C."/>
            <person name="Payen T."/>
            <person name="Noel B."/>
            <person name="Kuo A."/>
            <person name="Morin E."/>
            <person name="Chen J."/>
            <person name="Kohler A."/>
            <person name="Krizsan K."/>
            <person name="Balestrini R."/>
            <person name="Da Silva C."/>
            <person name="Montanini B."/>
            <person name="Hainaut M."/>
            <person name="Levati E."/>
            <person name="Barry K.W."/>
            <person name="Belfiori B."/>
            <person name="Cichocki N."/>
            <person name="Clum A."/>
            <person name="Dockter R.B."/>
            <person name="Fauchery L."/>
            <person name="Guy J."/>
            <person name="Iotti M."/>
            <person name="Le Tacon F."/>
            <person name="Lindquist E.A."/>
            <person name="Lipzen A."/>
            <person name="Malagnac F."/>
            <person name="Mello A."/>
            <person name="Molinier V."/>
            <person name="Miyauchi S."/>
            <person name="Poulain J."/>
            <person name="Riccioni C."/>
            <person name="Rubini A."/>
            <person name="Sitrit Y."/>
            <person name="Splivallo R."/>
            <person name="Traeger S."/>
            <person name="Wang M."/>
            <person name="Zifcakova L."/>
            <person name="Wipf D."/>
            <person name="Zambonelli A."/>
            <person name="Paolocci F."/>
            <person name="Nowrousian M."/>
            <person name="Ottonello S."/>
            <person name="Baldrian P."/>
            <person name="Spatafora J.W."/>
            <person name="Henrissat B."/>
            <person name="Nagy L.G."/>
            <person name="Aury J.M."/>
            <person name="Wincker P."/>
            <person name="Grigoriev I.V."/>
            <person name="Bonfante P."/>
            <person name="Martin F.M."/>
        </authorList>
    </citation>
    <scope>NUCLEOTIDE SEQUENCE [LARGE SCALE GENOMIC DNA]</scope>
    <source>
        <strain evidence="5 6">120613-1</strain>
    </source>
</reference>
<dbReference type="PROSITE" id="PS00463">
    <property type="entry name" value="ZN2_CY6_FUNGAL_1"/>
    <property type="match status" value="1"/>
</dbReference>
<proteinExistence type="predicted"/>
<dbReference type="InterPro" id="IPR001138">
    <property type="entry name" value="Zn2Cys6_DnaBD"/>
</dbReference>
<name>A0A3N4JLD4_9PEZI</name>
<evidence type="ECO:0000256" key="1">
    <source>
        <dbReference type="ARBA" id="ARBA00022723"/>
    </source>
</evidence>
<dbReference type="Proteomes" id="UP000276215">
    <property type="component" value="Unassembled WGS sequence"/>
</dbReference>
<organism evidence="5 6">
    <name type="scientific">Choiromyces venosus 120613-1</name>
    <dbReference type="NCBI Taxonomy" id="1336337"/>
    <lineage>
        <taxon>Eukaryota</taxon>
        <taxon>Fungi</taxon>
        <taxon>Dikarya</taxon>
        <taxon>Ascomycota</taxon>
        <taxon>Pezizomycotina</taxon>
        <taxon>Pezizomycetes</taxon>
        <taxon>Pezizales</taxon>
        <taxon>Tuberaceae</taxon>
        <taxon>Choiromyces</taxon>
    </lineage>
</organism>
<sequence>MVYHKPRKSCLDCRRRHLKCEVAEGSSSCIWCSEHGLECIKDLESQETGLSSHPAKDGAIILTGSTSAFGGFQLSKSSFLPTSDSNNPIAANRVLRLRQDLGLLQQHHQHQRSNISWGEAEQQQDTDRELRLDKPVQVYLRREYFARVHPYIPILTEAYLDETPAARESQLLLAAMYGVAARLPAAIVSTRDFLHIKRVFEVQLKLLLANYRPSLEACQALTLIHLTLEMQCEGLEGVEAWPLRLASAVRMALELKLNDESTYPPSPPYLAELHRRLFWALFTKDRWTSTGKGYPLMLDTSDIHTSLPSPVDLDSPSSETSNHEFFIELVHQALTLGAIHPICFRADRYVHVTPAHFRRIEDQVNTLGTRLHKHDLSPTTLAHLHINYAAIRLLFYGPFFKPSSDIEAALFNHFIPNISSARLRLANEAVHALSFASKELLFTGPSIWSILFYATVRCFLVALSVKHDPIGGYSPQLRSAAGEAVDRVNEIARFMCEERRWGFMVLSGTLVLFTKRVAEDKDAVRRVKGGSREGSPATAAEKGGRKQGRRKRKVVVEEVVKRGDKSVEGTAGAGPRGVVLEETVMVMADAQQQGGIVPAPMSAGNPPPQAAISGLQVPPGEYTEFVNWDLGNDYSEDIDWKEWDMMFSGIAG</sequence>
<feature type="region of interest" description="Disordered" evidence="3">
    <location>
        <begin position="525"/>
        <end position="554"/>
    </location>
</feature>
<dbReference type="Pfam" id="PF00172">
    <property type="entry name" value="Zn_clus"/>
    <property type="match status" value="1"/>
</dbReference>
<dbReference type="EMBL" id="ML120390">
    <property type="protein sequence ID" value="RPA99052.1"/>
    <property type="molecule type" value="Genomic_DNA"/>
</dbReference>
<dbReference type="Gene3D" id="4.10.240.10">
    <property type="entry name" value="Zn(2)-C6 fungal-type DNA-binding domain"/>
    <property type="match status" value="1"/>
</dbReference>
<accession>A0A3N4JLD4</accession>